<evidence type="ECO:0008006" key="3">
    <source>
        <dbReference type="Google" id="ProtNLM"/>
    </source>
</evidence>
<protein>
    <recommendedName>
        <fullName evidence="3">Fe2OG dioxygenase domain-containing protein</fullName>
    </recommendedName>
</protein>
<evidence type="ECO:0000313" key="1">
    <source>
        <dbReference type="EMBL" id="NDY95574.1"/>
    </source>
</evidence>
<dbReference type="EMBL" id="JAAGSC010000040">
    <property type="protein sequence ID" value="NDY95574.1"/>
    <property type="molecule type" value="Genomic_DNA"/>
</dbReference>
<organism evidence="1 2">
    <name type="scientific">Wenzhouxiangella limi</name>
    <dbReference type="NCBI Taxonomy" id="2707351"/>
    <lineage>
        <taxon>Bacteria</taxon>
        <taxon>Pseudomonadati</taxon>
        <taxon>Pseudomonadota</taxon>
        <taxon>Gammaproteobacteria</taxon>
        <taxon>Chromatiales</taxon>
        <taxon>Wenzhouxiangellaceae</taxon>
        <taxon>Wenzhouxiangella</taxon>
    </lineage>
</organism>
<dbReference type="Pfam" id="PF13759">
    <property type="entry name" value="2OG-FeII_Oxy_5"/>
    <property type="match status" value="1"/>
</dbReference>
<dbReference type="InterPro" id="IPR012668">
    <property type="entry name" value="CHP02466"/>
</dbReference>
<proteinExistence type="predicted"/>
<dbReference type="RefSeq" id="WP_164210975.1">
    <property type="nucleotide sequence ID" value="NZ_JAAGSC010000040.1"/>
</dbReference>
<gene>
    <name evidence="1" type="ORF">G3I74_07535</name>
</gene>
<accession>A0A845UYJ7</accession>
<name>A0A845UYJ7_9GAMM</name>
<dbReference type="SUPFAM" id="SSF51197">
    <property type="entry name" value="Clavaminate synthase-like"/>
    <property type="match status" value="1"/>
</dbReference>
<reference evidence="1 2" key="1">
    <citation type="submission" date="2020-02" db="EMBL/GenBank/DDBJ databases">
        <authorList>
            <person name="Zhang X.-Y."/>
        </authorList>
    </citation>
    <scope>NUCLEOTIDE SEQUENCE [LARGE SCALE GENOMIC DNA]</scope>
    <source>
        <strain evidence="1 2">C33</strain>
    </source>
</reference>
<dbReference type="Proteomes" id="UP000484885">
    <property type="component" value="Unassembled WGS sequence"/>
</dbReference>
<dbReference type="AlphaFoldDB" id="A0A845UYJ7"/>
<keyword evidence="2" id="KW-1185">Reference proteome</keyword>
<evidence type="ECO:0000313" key="2">
    <source>
        <dbReference type="Proteomes" id="UP000484885"/>
    </source>
</evidence>
<dbReference type="Gene3D" id="2.60.120.620">
    <property type="entry name" value="q2cbj1_9rhob like domain"/>
    <property type="match status" value="1"/>
</dbReference>
<comment type="caution">
    <text evidence="1">The sequence shown here is derived from an EMBL/GenBank/DDBJ whole genome shotgun (WGS) entry which is preliminary data.</text>
</comment>
<sequence length="227" mass="26116">MATSTRKPAFAVTNAFSVPLIHAHHEDPQALNDRLIQLFRQRAQSDAYRNPEPRVKRNQALFESRFNLFDWPEACVQELRDFCFGHLFRAIAELNGYDQAMLKDLRYACESWFHLTRKGGFFAAHNHPLHSWSGVYCVRHDGDDPDSDSGRLTFLSPHMGANMYVDAASVRFKRPFAAAPLMLRLEPGQLVLFPSWLLHEVTPYEGETERITVAFNVRFQYVGTQTL</sequence>